<gene>
    <name evidence="2" type="ORF">GCM10011611_25350</name>
</gene>
<organism evidence="2 3">
    <name type="scientific">Aliidongia dinghuensis</name>
    <dbReference type="NCBI Taxonomy" id="1867774"/>
    <lineage>
        <taxon>Bacteria</taxon>
        <taxon>Pseudomonadati</taxon>
        <taxon>Pseudomonadota</taxon>
        <taxon>Alphaproteobacteria</taxon>
        <taxon>Rhodospirillales</taxon>
        <taxon>Dongiaceae</taxon>
        <taxon>Aliidongia</taxon>
    </lineage>
</organism>
<dbReference type="AlphaFoldDB" id="A0A8J3E270"/>
<evidence type="ECO:0000259" key="1">
    <source>
        <dbReference type="Pfam" id="PF10592"/>
    </source>
</evidence>
<feature type="domain" description="Abortive phage infection protein C-terminal" evidence="1">
    <location>
        <begin position="240"/>
        <end position="532"/>
    </location>
</feature>
<dbReference type="EMBL" id="BMJQ01000006">
    <property type="protein sequence ID" value="GGF18382.1"/>
    <property type="molecule type" value="Genomic_DNA"/>
</dbReference>
<accession>A0A8J3E270</accession>
<evidence type="ECO:0000313" key="3">
    <source>
        <dbReference type="Proteomes" id="UP000646365"/>
    </source>
</evidence>
<comment type="caution">
    <text evidence="2">The sequence shown here is derived from an EMBL/GenBank/DDBJ whole genome shotgun (WGS) entry which is preliminary data.</text>
</comment>
<sequence length="571" mass="64039">MTSISAQILDQRVQRIVADTKEALIQEAGIKDEDGSLNSAAFVLLVTKTVLALTDDEVIDCLVDGGNDFGVDAIYFSPVQDNEFNITLIQGKYKKSLNADSNFPENDVKNMVLAVGALFDPGREITVNSRLRQKLEEIRSFVADGALPTVHVILCNNGLSWTEAAQQHIDAAKFGSQVTWQHIGPDDLVSMLRSTQPVSETLQLTGKFTVENFAFRRVLVGRMAVGQLSSLLDRHGDRLLERNIRRYLGLTGNRVNEAVAGTLRSEEQRQNFYFYNNGITIICSQFRHNALLAENTAVQLEGLQIVNGGQTSKTVQQVARELGPSVADAQVLVRIYELPQDDSNFVQSITYATNSQNPVDLRDLRSNDRKQRELAQALSEMGYQYRSQRSDLPVSTRELTSAAVAEAVLAVWRRRPHQARFNVSEHFGKLYDVIFSEDLNGAQVVAASLIWRYTENRRRRPPADAPDFLPYATRFIAMMIGESLLKTMGIQLRNLNHRNFAQAEKIIEQSSDQLFQDASNRIEQELNKIFAQQDRTLQRLSATFRRGDLIETLTGQPVTAPTMFTLDELGL</sequence>
<dbReference type="Pfam" id="PF10592">
    <property type="entry name" value="AIPR"/>
    <property type="match status" value="1"/>
</dbReference>
<proteinExistence type="predicted"/>
<evidence type="ECO:0000313" key="2">
    <source>
        <dbReference type="EMBL" id="GGF18382.1"/>
    </source>
</evidence>
<protein>
    <recommendedName>
        <fullName evidence="1">Abortive phage infection protein C-terminal domain-containing protein</fullName>
    </recommendedName>
</protein>
<name>A0A8J3E270_9PROT</name>
<reference evidence="2" key="1">
    <citation type="journal article" date="2014" name="Int. J. Syst. Evol. Microbiol.">
        <title>Complete genome sequence of Corynebacterium casei LMG S-19264T (=DSM 44701T), isolated from a smear-ripened cheese.</title>
        <authorList>
            <consortium name="US DOE Joint Genome Institute (JGI-PGF)"/>
            <person name="Walter F."/>
            <person name="Albersmeier A."/>
            <person name="Kalinowski J."/>
            <person name="Ruckert C."/>
        </authorList>
    </citation>
    <scope>NUCLEOTIDE SEQUENCE</scope>
    <source>
        <strain evidence="2">CGMCC 1.15725</strain>
    </source>
</reference>
<reference evidence="2" key="2">
    <citation type="submission" date="2020-09" db="EMBL/GenBank/DDBJ databases">
        <authorList>
            <person name="Sun Q."/>
            <person name="Zhou Y."/>
        </authorList>
    </citation>
    <scope>NUCLEOTIDE SEQUENCE</scope>
    <source>
        <strain evidence="2">CGMCC 1.15725</strain>
    </source>
</reference>
<dbReference type="RefSeq" id="WP_189046218.1">
    <property type="nucleotide sequence ID" value="NZ_BMJQ01000006.1"/>
</dbReference>
<dbReference type="InterPro" id="IPR018891">
    <property type="entry name" value="AIPR_C"/>
</dbReference>
<keyword evidence="3" id="KW-1185">Reference proteome</keyword>
<dbReference type="Proteomes" id="UP000646365">
    <property type="component" value="Unassembled WGS sequence"/>
</dbReference>